<evidence type="ECO:0000256" key="4">
    <source>
        <dbReference type="SAM" id="MobiDB-lite"/>
    </source>
</evidence>
<dbReference type="EMBL" id="CAUYUJ010012892">
    <property type="protein sequence ID" value="CAK0834832.1"/>
    <property type="molecule type" value="Genomic_DNA"/>
</dbReference>
<sequence length="100" mass="11043">MKNPSVEFAGYTVPHPSEPIMNVRVQCHEGTTTDSAMLESLGNLSQVCDHVLKTYRKLRRCSPLRLAQGRRGRRGRRGSVKAHARERDGALGAAAPMQTD</sequence>
<dbReference type="Proteomes" id="UP001189429">
    <property type="component" value="Unassembled WGS sequence"/>
</dbReference>
<feature type="domain" description="DNA-directed RNA polymerase RBP11-like dimerisation" evidence="5">
    <location>
        <begin position="1"/>
        <end position="53"/>
    </location>
</feature>
<dbReference type="Gene3D" id="3.30.1360.10">
    <property type="entry name" value="RNA polymerase, RBP11-like subunit"/>
    <property type="match status" value="1"/>
</dbReference>
<dbReference type="SUPFAM" id="SSF55257">
    <property type="entry name" value="RBP11-like subunits of RNA polymerase"/>
    <property type="match status" value="1"/>
</dbReference>
<feature type="compositionally biased region" description="Basic residues" evidence="4">
    <location>
        <begin position="66"/>
        <end position="82"/>
    </location>
</feature>
<comment type="caution">
    <text evidence="6">The sequence shown here is derived from an EMBL/GenBank/DDBJ whole genome shotgun (WGS) entry which is preliminary data.</text>
</comment>
<evidence type="ECO:0000256" key="3">
    <source>
        <dbReference type="ARBA" id="ARBA00025751"/>
    </source>
</evidence>
<dbReference type="PANTHER" id="PTHR13946:SF28">
    <property type="entry name" value="DNA-DIRECTED RNA POLYMERASES I AND III SUBUNIT RPAC2"/>
    <property type="match status" value="1"/>
</dbReference>
<dbReference type="Pfam" id="PF13656">
    <property type="entry name" value="RNA_pol_L_2"/>
    <property type="match status" value="1"/>
</dbReference>
<evidence type="ECO:0000256" key="1">
    <source>
        <dbReference type="ARBA" id="ARBA00022478"/>
    </source>
</evidence>
<evidence type="ECO:0000259" key="5">
    <source>
        <dbReference type="Pfam" id="PF13656"/>
    </source>
</evidence>
<dbReference type="InterPro" id="IPR036603">
    <property type="entry name" value="RBP11-like"/>
</dbReference>
<accession>A0ABN9SSA4</accession>
<gene>
    <name evidence="6" type="ORF">PCOR1329_LOCUS32124</name>
</gene>
<feature type="region of interest" description="Disordered" evidence="4">
    <location>
        <begin position="66"/>
        <end position="100"/>
    </location>
</feature>
<protein>
    <recommendedName>
        <fullName evidence="5">DNA-directed RNA polymerase RBP11-like dimerisation domain-containing protein</fullName>
    </recommendedName>
</protein>
<organism evidence="6 7">
    <name type="scientific">Prorocentrum cordatum</name>
    <dbReference type="NCBI Taxonomy" id="2364126"/>
    <lineage>
        <taxon>Eukaryota</taxon>
        <taxon>Sar</taxon>
        <taxon>Alveolata</taxon>
        <taxon>Dinophyceae</taxon>
        <taxon>Prorocentrales</taxon>
        <taxon>Prorocentraceae</taxon>
        <taxon>Prorocentrum</taxon>
    </lineage>
</organism>
<evidence type="ECO:0000313" key="7">
    <source>
        <dbReference type="Proteomes" id="UP001189429"/>
    </source>
</evidence>
<keyword evidence="2" id="KW-0804">Transcription</keyword>
<proteinExistence type="inferred from homology"/>
<keyword evidence="1" id="KW-0240">DNA-directed RNA polymerase</keyword>
<keyword evidence="7" id="KW-1185">Reference proteome</keyword>
<dbReference type="InterPro" id="IPR009025">
    <property type="entry name" value="RBP11-like_dimer"/>
</dbReference>
<evidence type="ECO:0000313" key="6">
    <source>
        <dbReference type="EMBL" id="CAK0834832.1"/>
    </source>
</evidence>
<evidence type="ECO:0000256" key="2">
    <source>
        <dbReference type="ARBA" id="ARBA00023163"/>
    </source>
</evidence>
<reference evidence="6" key="1">
    <citation type="submission" date="2023-10" db="EMBL/GenBank/DDBJ databases">
        <authorList>
            <person name="Chen Y."/>
            <person name="Shah S."/>
            <person name="Dougan E. K."/>
            <person name="Thang M."/>
            <person name="Chan C."/>
        </authorList>
    </citation>
    <scope>NUCLEOTIDE SEQUENCE [LARGE SCALE GENOMIC DNA]</scope>
</reference>
<dbReference type="PANTHER" id="PTHR13946">
    <property type="entry name" value="DNA-DIRECTED RNA POLYMERASE I,II,III"/>
    <property type="match status" value="1"/>
</dbReference>
<comment type="similarity">
    <text evidence="3">Belongs to the archaeal Rpo11/eukaryotic RPB11/RPC19 RNA polymerase subunit family.</text>
</comment>
<name>A0ABN9SSA4_9DINO</name>